<feature type="domain" description="NTF2-like N-terminal transpeptidase" evidence="7">
    <location>
        <begin position="32"/>
        <end position="142"/>
    </location>
</feature>
<dbReference type="InterPro" id="IPR007887">
    <property type="entry name" value="MecA_N"/>
</dbReference>
<dbReference type="GO" id="GO:0051301">
    <property type="term" value="P:cell division"/>
    <property type="evidence" value="ECO:0007669"/>
    <property type="project" value="UniProtKB-KW"/>
</dbReference>
<organism evidence="8 9">
    <name type="scientific">Nonomuraea soli</name>
    <dbReference type="NCBI Taxonomy" id="1032476"/>
    <lineage>
        <taxon>Bacteria</taxon>
        <taxon>Bacillati</taxon>
        <taxon>Actinomycetota</taxon>
        <taxon>Actinomycetes</taxon>
        <taxon>Streptosporangiales</taxon>
        <taxon>Streptosporangiaceae</taxon>
        <taxon>Nonomuraea</taxon>
    </lineage>
</organism>
<evidence type="ECO:0000259" key="5">
    <source>
        <dbReference type="Pfam" id="PF00905"/>
    </source>
</evidence>
<dbReference type="GO" id="GO:0046677">
    <property type="term" value="P:response to antibiotic"/>
    <property type="evidence" value="ECO:0007669"/>
    <property type="project" value="InterPro"/>
</dbReference>
<keyword evidence="9" id="KW-1185">Reference proteome</keyword>
<evidence type="ECO:0000256" key="2">
    <source>
        <dbReference type="ARBA" id="ARBA00007171"/>
    </source>
</evidence>
<dbReference type="Gene3D" id="3.40.710.10">
    <property type="entry name" value="DD-peptidase/beta-lactamase superfamily"/>
    <property type="match status" value="1"/>
</dbReference>
<dbReference type="InterPro" id="IPR050515">
    <property type="entry name" value="Beta-lactam/transpept"/>
</dbReference>
<dbReference type="Pfam" id="PF00905">
    <property type="entry name" value="Transpeptidase"/>
    <property type="match status" value="1"/>
</dbReference>
<keyword evidence="3" id="KW-0472">Membrane</keyword>
<dbReference type="Pfam" id="PF03717">
    <property type="entry name" value="PBP_dimer"/>
    <property type="match status" value="1"/>
</dbReference>
<name>A0A7W0CKQ4_9ACTN</name>
<feature type="chain" id="PRO_5038831976" evidence="4">
    <location>
        <begin position="27"/>
        <end position="627"/>
    </location>
</feature>
<dbReference type="GO" id="GO:0005886">
    <property type="term" value="C:plasma membrane"/>
    <property type="evidence" value="ECO:0007669"/>
    <property type="project" value="TreeGrafter"/>
</dbReference>
<accession>A0A7W0CKQ4</accession>
<dbReference type="AlphaFoldDB" id="A0A7W0CKQ4"/>
<keyword evidence="8" id="KW-0131">Cell cycle</keyword>
<gene>
    <name evidence="8" type="ORF">HNR30_004111</name>
</gene>
<dbReference type="GO" id="GO:0008658">
    <property type="term" value="F:penicillin binding"/>
    <property type="evidence" value="ECO:0007669"/>
    <property type="project" value="InterPro"/>
</dbReference>
<dbReference type="PANTHER" id="PTHR30627">
    <property type="entry name" value="PEPTIDOGLYCAN D,D-TRANSPEPTIDASE"/>
    <property type="match status" value="1"/>
</dbReference>
<feature type="domain" description="Penicillin-binding protein transpeptidase" evidence="5">
    <location>
        <begin position="349"/>
        <end position="590"/>
    </location>
</feature>
<keyword evidence="8" id="KW-0132">Cell division</keyword>
<dbReference type="InterPro" id="IPR012338">
    <property type="entry name" value="Beta-lactam/transpept-like"/>
</dbReference>
<proteinExistence type="inferred from homology"/>
<protein>
    <submittedName>
        <fullName evidence="8">Cell division protein FtsI/penicillin-binding protein 2</fullName>
    </submittedName>
</protein>
<dbReference type="Proteomes" id="UP000530928">
    <property type="component" value="Unassembled WGS sequence"/>
</dbReference>
<comment type="caution">
    <text evidence="8">The sequence shown here is derived from an EMBL/GenBank/DDBJ whole genome shotgun (WGS) entry which is preliminary data.</text>
</comment>
<feature type="domain" description="Penicillin-binding protein dimerisation" evidence="6">
    <location>
        <begin position="150"/>
        <end position="305"/>
    </location>
</feature>
<dbReference type="Pfam" id="PF05223">
    <property type="entry name" value="MecA_N"/>
    <property type="match status" value="1"/>
</dbReference>
<keyword evidence="4" id="KW-0732">Signal</keyword>
<dbReference type="SUPFAM" id="SSF56519">
    <property type="entry name" value="Penicillin binding protein dimerisation domain"/>
    <property type="match status" value="1"/>
</dbReference>
<dbReference type="InterPro" id="IPR005311">
    <property type="entry name" value="PBP_dimer"/>
</dbReference>
<dbReference type="GO" id="GO:0071972">
    <property type="term" value="F:peptidoglycan L,D-transpeptidase activity"/>
    <property type="evidence" value="ECO:0007669"/>
    <property type="project" value="TreeGrafter"/>
</dbReference>
<evidence type="ECO:0000259" key="6">
    <source>
        <dbReference type="Pfam" id="PF03717"/>
    </source>
</evidence>
<dbReference type="SUPFAM" id="SSF56601">
    <property type="entry name" value="beta-lactamase/transpeptidase-like"/>
    <property type="match status" value="1"/>
</dbReference>
<dbReference type="Gene3D" id="3.90.1310.10">
    <property type="entry name" value="Penicillin-binding protein 2a (Domain 2)"/>
    <property type="match status" value="1"/>
</dbReference>
<comment type="similarity">
    <text evidence="2">Belongs to the transpeptidase family.</text>
</comment>
<dbReference type="InterPro" id="IPR036138">
    <property type="entry name" value="PBP_dimer_sf"/>
</dbReference>
<dbReference type="EMBL" id="JACDUR010000004">
    <property type="protein sequence ID" value="MBA2892757.1"/>
    <property type="molecule type" value="Genomic_DNA"/>
</dbReference>
<dbReference type="PANTHER" id="PTHR30627:SF24">
    <property type="entry name" value="PENICILLIN-BINDING PROTEIN 4B"/>
    <property type="match status" value="1"/>
</dbReference>
<evidence type="ECO:0000256" key="4">
    <source>
        <dbReference type="SAM" id="SignalP"/>
    </source>
</evidence>
<evidence type="ECO:0000313" key="8">
    <source>
        <dbReference type="EMBL" id="MBA2892757.1"/>
    </source>
</evidence>
<sequence>MKRSSRIKRTLSATAVLALASMTLTACFEEPSPHEAIRDFLVGWKQEQYDLAAARTDADPKIVAKALSDAKLDLDANSFEFKINSVKRSGDQAKADFTAEVDLGENNPLWVYDGALPLRVVDGRWKVHWSPSVLHPKLGEGQRFAVPTKPVGRRAIVDRDGASLQTDMQLYVVGVTPGQLGADAEEVCNRLAGITGYAADRLLSKVRSSPPSDFVPLVTLGAKRHQELRAQLQDIKGIQINQEPHPVAPADPKGIVGSVSTLTARGEQQLGGPQRAGDSIGRSGLQRAYQDHLTGSTVTKVVTLDLKTGEEVAVLDELESQRDAVEVHTTIDSSIQRAAQTAVQGISAGTLVAVEASTGKILAVSTAGSFDQIKDSLDGQYPGGTAMSIVAAYALLKADRDPKMKLPCAPRRTVGGAWFENSGAQSVQPTASGTLQSNFANGCVTGLASLARLVDAEQLARSSEELGIGKPWKLPLASFSGKWPKTPGDAEKAQAIAGQNIEISPLGMALIAGSLASGTWNPPLLVTKPTSPDPSQATLPQAQPAAVPLDGKARDSLVSMMRLGVRAGTARPAGTVNNVHGIRADVPGKTLSWFVGWQGDVAIAVLADKADPSALAGRFFSAVGNSS</sequence>
<evidence type="ECO:0000256" key="1">
    <source>
        <dbReference type="ARBA" id="ARBA00004370"/>
    </source>
</evidence>
<feature type="signal peptide" evidence="4">
    <location>
        <begin position="1"/>
        <end position="26"/>
    </location>
</feature>
<comment type="subcellular location">
    <subcellularLocation>
        <location evidence="1">Membrane</location>
    </subcellularLocation>
</comment>
<dbReference type="InterPro" id="IPR001460">
    <property type="entry name" value="PCN-bd_Tpept"/>
</dbReference>
<dbReference type="PROSITE" id="PS51257">
    <property type="entry name" value="PROKAR_LIPOPROTEIN"/>
    <property type="match status" value="1"/>
</dbReference>
<evidence type="ECO:0000256" key="3">
    <source>
        <dbReference type="ARBA" id="ARBA00023136"/>
    </source>
</evidence>
<evidence type="ECO:0000313" key="9">
    <source>
        <dbReference type="Proteomes" id="UP000530928"/>
    </source>
</evidence>
<dbReference type="RefSeq" id="WP_312894529.1">
    <property type="nucleotide sequence ID" value="NZ_BAABAM010000003.1"/>
</dbReference>
<evidence type="ECO:0000259" key="7">
    <source>
        <dbReference type="Pfam" id="PF05223"/>
    </source>
</evidence>
<reference evidence="8 9" key="1">
    <citation type="submission" date="2020-07" db="EMBL/GenBank/DDBJ databases">
        <title>Genomic Encyclopedia of Type Strains, Phase IV (KMG-IV): sequencing the most valuable type-strain genomes for metagenomic binning, comparative biology and taxonomic classification.</title>
        <authorList>
            <person name="Goeker M."/>
        </authorList>
    </citation>
    <scope>NUCLEOTIDE SEQUENCE [LARGE SCALE GENOMIC DNA]</scope>
    <source>
        <strain evidence="8 9">DSM 45533</strain>
    </source>
</reference>
<dbReference type="GO" id="GO:0071555">
    <property type="term" value="P:cell wall organization"/>
    <property type="evidence" value="ECO:0007669"/>
    <property type="project" value="TreeGrafter"/>
</dbReference>